<keyword evidence="2" id="KW-1133">Transmembrane helix</keyword>
<feature type="transmembrane region" description="Helical" evidence="2">
    <location>
        <begin position="338"/>
        <end position="357"/>
    </location>
</feature>
<keyword evidence="1" id="KW-0175">Coiled coil</keyword>
<keyword evidence="2" id="KW-0472">Membrane</keyword>
<evidence type="ECO:0000256" key="1">
    <source>
        <dbReference type="SAM" id="Coils"/>
    </source>
</evidence>
<dbReference type="OrthoDB" id="927034at2"/>
<dbReference type="STRING" id="1605367.AFM12_04480"/>
<evidence type="ECO:0000313" key="4">
    <source>
        <dbReference type="Proteomes" id="UP000050454"/>
    </source>
</evidence>
<proteinExistence type="predicted"/>
<dbReference type="AlphaFoldDB" id="A0A0N8HAD1"/>
<evidence type="ECO:0000313" key="3">
    <source>
        <dbReference type="EMBL" id="KPM49836.1"/>
    </source>
</evidence>
<name>A0A0N8HAD1_9BACT</name>
<organism evidence="3 4">
    <name type="scientific">Jiulongibacter sediminis</name>
    <dbReference type="NCBI Taxonomy" id="1605367"/>
    <lineage>
        <taxon>Bacteria</taxon>
        <taxon>Pseudomonadati</taxon>
        <taxon>Bacteroidota</taxon>
        <taxon>Cytophagia</taxon>
        <taxon>Cytophagales</taxon>
        <taxon>Leadbetterellaceae</taxon>
        <taxon>Jiulongibacter</taxon>
    </lineage>
</organism>
<gene>
    <name evidence="3" type="ORF">AFM12_04480</name>
</gene>
<protein>
    <recommendedName>
        <fullName evidence="5">Polysaccharide chain length determinant N-terminal domain-containing protein</fullName>
    </recommendedName>
</protein>
<reference evidence="3 4" key="1">
    <citation type="submission" date="2015-07" db="EMBL/GenBank/DDBJ databases">
        <title>The draft genome sequence of Leadbetterella sp. JN14-9.</title>
        <authorList>
            <person name="Liu Y."/>
            <person name="Du J."/>
            <person name="Shao Z."/>
        </authorList>
    </citation>
    <scope>NUCLEOTIDE SEQUENCE [LARGE SCALE GENOMIC DNA]</scope>
    <source>
        <strain evidence="3 4">JN14-9</strain>
    </source>
</reference>
<feature type="coiled-coil region" evidence="1">
    <location>
        <begin position="233"/>
        <end position="260"/>
    </location>
</feature>
<evidence type="ECO:0008006" key="5">
    <source>
        <dbReference type="Google" id="ProtNLM"/>
    </source>
</evidence>
<accession>A0A0N8HAD1</accession>
<dbReference type="RefSeq" id="WP_055144307.1">
    <property type="nucleotide sequence ID" value="NZ_JXSZ01000005.1"/>
</dbReference>
<comment type="caution">
    <text evidence="3">The sequence shown here is derived from an EMBL/GenBank/DDBJ whole genome shotgun (WGS) entry which is preliminary data.</text>
</comment>
<keyword evidence="4" id="KW-1185">Reference proteome</keyword>
<dbReference type="Proteomes" id="UP000050454">
    <property type="component" value="Unassembled WGS sequence"/>
</dbReference>
<dbReference type="EMBL" id="LGTQ01000005">
    <property type="protein sequence ID" value="KPM49836.1"/>
    <property type="molecule type" value="Genomic_DNA"/>
</dbReference>
<sequence length="363" mass="41116">METKSSIDTQVSTKELLVKTFGFFKLLFTKWKIWCSALLLGAIAGLIHDYFVDEEFNYRGVIIFNLELGGSTQMSQFGGLASTLGLMGSQGASSGELFTSQNFPTIVRSRAVIERALMKEVEVDGDTLLMINYVADSSDIAEKEWGGDLFHKPFTAAINYTFEKKEPKDFTILENQIINTIYEKLRDATYLDLAKGTNSIMVLSALLSDEKLTKKWVETVLETTEEFYVEMKTKKTRELLKIQEKRLKKLEQDLLSTDSRTAQLALQNPNFIDPLGRMQETQANRKSNFLSNQYVTQLATIEGLERVILEQTPIFTIVEETRLPLEKDFNREGLDVKLASLAALVLTILTLVIVDAYKQIMKP</sequence>
<keyword evidence="2" id="KW-0812">Transmembrane</keyword>
<evidence type="ECO:0000256" key="2">
    <source>
        <dbReference type="SAM" id="Phobius"/>
    </source>
</evidence>